<evidence type="ECO:0000313" key="2">
    <source>
        <dbReference type="Proteomes" id="UP001304895"/>
    </source>
</evidence>
<organism evidence="1 2">
    <name type="scientific">Trichocladium antarcticum</name>
    <dbReference type="NCBI Taxonomy" id="1450529"/>
    <lineage>
        <taxon>Eukaryota</taxon>
        <taxon>Fungi</taxon>
        <taxon>Dikarya</taxon>
        <taxon>Ascomycota</taxon>
        <taxon>Pezizomycotina</taxon>
        <taxon>Sordariomycetes</taxon>
        <taxon>Sordariomycetidae</taxon>
        <taxon>Sordariales</taxon>
        <taxon>Chaetomiaceae</taxon>
        <taxon>Trichocladium</taxon>
    </lineage>
</organism>
<dbReference type="EMBL" id="MU853421">
    <property type="protein sequence ID" value="KAK4131894.1"/>
    <property type="molecule type" value="Genomic_DNA"/>
</dbReference>
<dbReference type="AlphaFoldDB" id="A0AAN6UFR6"/>
<comment type="caution">
    <text evidence="1">The sequence shown here is derived from an EMBL/GenBank/DDBJ whole genome shotgun (WGS) entry which is preliminary data.</text>
</comment>
<proteinExistence type="predicted"/>
<sequence>MHPATSYIYILCSFGAGHSHWPARAGRPPVSCCSRPSEQGLVSASKVVSPRPASPRARLGLFYAHTHHPSHLPQLLFC</sequence>
<keyword evidence="2" id="KW-1185">Reference proteome</keyword>
<reference evidence="1" key="2">
    <citation type="submission" date="2023-05" db="EMBL/GenBank/DDBJ databases">
        <authorList>
            <consortium name="Lawrence Berkeley National Laboratory"/>
            <person name="Steindorff A."/>
            <person name="Hensen N."/>
            <person name="Bonometti L."/>
            <person name="Westerberg I."/>
            <person name="Brannstrom I.O."/>
            <person name="Guillou S."/>
            <person name="Cros-Aarteil S."/>
            <person name="Calhoun S."/>
            <person name="Haridas S."/>
            <person name="Kuo A."/>
            <person name="Mondo S."/>
            <person name="Pangilinan J."/>
            <person name="Riley R."/>
            <person name="Labutti K."/>
            <person name="Andreopoulos B."/>
            <person name="Lipzen A."/>
            <person name="Chen C."/>
            <person name="Yanf M."/>
            <person name="Daum C."/>
            <person name="Ng V."/>
            <person name="Clum A."/>
            <person name="Ohm R."/>
            <person name="Martin F."/>
            <person name="Silar P."/>
            <person name="Natvig D."/>
            <person name="Lalanne C."/>
            <person name="Gautier V."/>
            <person name="Ament-Velasquez S.L."/>
            <person name="Kruys A."/>
            <person name="Hutchinson M.I."/>
            <person name="Powell A.J."/>
            <person name="Barry K."/>
            <person name="Miller A.N."/>
            <person name="Grigoriev I.V."/>
            <person name="Debuchy R."/>
            <person name="Gladieux P."/>
            <person name="Thoren M.H."/>
            <person name="Johannesson H."/>
        </authorList>
    </citation>
    <scope>NUCLEOTIDE SEQUENCE</scope>
    <source>
        <strain evidence="1">CBS 123565</strain>
    </source>
</reference>
<evidence type="ECO:0000313" key="1">
    <source>
        <dbReference type="EMBL" id="KAK4131894.1"/>
    </source>
</evidence>
<dbReference type="Proteomes" id="UP001304895">
    <property type="component" value="Unassembled WGS sequence"/>
</dbReference>
<protein>
    <submittedName>
        <fullName evidence="1">Uncharacterized protein</fullName>
    </submittedName>
</protein>
<name>A0AAN6UFR6_9PEZI</name>
<accession>A0AAN6UFR6</accession>
<gene>
    <name evidence="1" type="ORF">BT67DRAFT_444310</name>
</gene>
<reference evidence="1" key="1">
    <citation type="journal article" date="2023" name="Mol. Phylogenet. Evol.">
        <title>Genome-scale phylogeny and comparative genomics of the fungal order Sordariales.</title>
        <authorList>
            <person name="Hensen N."/>
            <person name="Bonometti L."/>
            <person name="Westerberg I."/>
            <person name="Brannstrom I.O."/>
            <person name="Guillou S."/>
            <person name="Cros-Aarteil S."/>
            <person name="Calhoun S."/>
            <person name="Haridas S."/>
            <person name="Kuo A."/>
            <person name="Mondo S."/>
            <person name="Pangilinan J."/>
            <person name="Riley R."/>
            <person name="LaButti K."/>
            <person name="Andreopoulos B."/>
            <person name="Lipzen A."/>
            <person name="Chen C."/>
            <person name="Yan M."/>
            <person name="Daum C."/>
            <person name="Ng V."/>
            <person name="Clum A."/>
            <person name="Steindorff A."/>
            <person name="Ohm R.A."/>
            <person name="Martin F."/>
            <person name="Silar P."/>
            <person name="Natvig D.O."/>
            <person name="Lalanne C."/>
            <person name="Gautier V."/>
            <person name="Ament-Velasquez S.L."/>
            <person name="Kruys A."/>
            <person name="Hutchinson M.I."/>
            <person name="Powell A.J."/>
            <person name="Barry K."/>
            <person name="Miller A.N."/>
            <person name="Grigoriev I.V."/>
            <person name="Debuchy R."/>
            <person name="Gladieux P."/>
            <person name="Hiltunen Thoren M."/>
            <person name="Johannesson H."/>
        </authorList>
    </citation>
    <scope>NUCLEOTIDE SEQUENCE</scope>
    <source>
        <strain evidence="1">CBS 123565</strain>
    </source>
</reference>